<feature type="transmembrane region" description="Helical" evidence="1">
    <location>
        <begin position="7"/>
        <end position="25"/>
    </location>
</feature>
<feature type="transmembrane region" description="Helical" evidence="1">
    <location>
        <begin position="72"/>
        <end position="95"/>
    </location>
</feature>
<evidence type="ECO:0000256" key="1">
    <source>
        <dbReference type="SAM" id="Phobius"/>
    </source>
</evidence>
<gene>
    <name evidence="2" type="ORF">GJJ30_23775</name>
</gene>
<comment type="caution">
    <text evidence="2">The sequence shown here is derived from an EMBL/GenBank/DDBJ whole genome shotgun (WGS) entry which is preliminary data.</text>
</comment>
<feature type="transmembrane region" description="Helical" evidence="1">
    <location>
        <begin position="45"/>
        <end position="65"/>
    </location>
</feature>
<keyword evidence="1" id="KW-0812">Transmembrane</keyword>
<keyword evidence="1" id="KW-1133">Transmembrane helix</keyword>
<protein>
    <recommendedName>
        <fullName evidence="4">Osmoprotectant transporter permease</fullName>
    </recommendedName>
</protein>
<sequence length="101" mass="11179">MSPILKIVFAVPLVLNALITTFYFVLNFWGVLTGMGPSHSRINDWIVLTGLATILALLGWAYHLAIVQERSLAGFGVLGLSILAWPLIFLAMLLFGKVHWQ</sequence>
<evidence type="ECO:0000313" key="3">
    <source>
        <dbReference type="Proteomes" id="UP000441754"/>
    </source>
</evidence>
<dbReference type="Proteomes" id="UP000441754">
    <property type="component" value="Unassembled WGS sequence"/>
</dbReference>
<proteinExistence type="predicted"/>
<keyword evidence="3" id="KW-1185">Reference proteome</keyword>
<evidence type="ECO:0000313" key="2">
    <source>
        <dbReference type="EMBL" id="MRS64338.1"/>
    </source>
</evidence>
<evidence type="ECO:0008006" key="4">
    <source>
        <dbReference type="Google" id="ProtNLM"/>
    </source>
</evidence>
<name>A0A7K0ESC8_9BACT</name>
<keyword evidence="1" id="KW-0472">Membrane</keyword>
<accession>A0A7K0ESC8</accession>
<dbReference type="EMBL" id="WJXZ01000014">
    <property type="protein sequence ID" value="MRS64338.1"/>
    <property type="molecule type" value="Genomic_DNA"/>
</dbReference>
<dbReference type="AlphaFoldDB" id="A0A7K0ESC8"/>
<organism evidence="2 3">
    <name type="scientific">Larkinella terrae</name>
    <dbReference type="NCBI Taxonomy" id="2025311"/>
    <lineage>
        <taxon>Bacteria</taxon>
        <taxon>Pseudomonadati</taxon>
        <taxon>Bacteroidota</taxon>
        <taxon>Cytophagia</taxon>
        <taxon>Cytophagales</taxon>
        <taxon>Spirosomataceae</taxon>
        <taxon>Larkinella</taxon>
    </lineage>
</organism>
<dbReference type="RefSeq" id="WP_154177688.1">
    <property type="nucleotide sequence ID" value="NZ_WJXZ01000014.1"/>
</dbReference>
<reference evidence="2 3" key="1">
    <citation type="journal article" date="2018" name="Antonie Van Leeuwenhoek">
        <title>Larkinella terrae sp. nov., isolated from soil on Jeju Island, South Korea.</title>
        <authorList>
            <person name="Ten L.N."/>
            <person name="Jeon J."/>
            <person name="Park S.J."/>
            <person name="Park S."/>
            <person name="Lee S.Y."/>
            <person name="Kim M.K."/>
            <person name="Jung H.Y."/>
        </authorList>
    </citation>
    <scope>NUCLEOTIDE SEQUENCE [LARGE SCALE GENOMIC DNA]</scope>
    <source>
        <strain evidence="2 3">KCTC 52001</strain>
    </source>
</reference>